<protein>
    <submittedName>
        <fullName evidence="2">Uncharacterized protein</fullName>
    </submittedName>
</protein>
<feature type="transmembrane region" description="Helical" evidence="1">
    <location>
        <begin position="134"/>
        <end position="158"/>
    </location>
</feature>
<feature type="transmembrane region" description="Helical" evidence="1">
    <location>
        <begin position="40"/>
        <end position="71"/>
    </location>
</feature>
<dbReference type="Proteomes" id="UP000237819">
    <property type="component" value="Unassembled WGS sequence"/>
</dbReference>
<comment type="caution">
    <text evidence="2">The sequence shown here is derived from an EMBL/GenBank/DDBJ whole genome shotgun (WGS) entry which is preliminary data.</text>
</comment>
<feature type="transmembrane region" description="Helical" evidence="1">
    <location>
        <begin position="91"/>
        <end position="114"/>
    </location>
</feature>
<keyword evidence="1" id="KW-0812">Transmembrane</keyword>
<reference evidence="2 3" key="1">
    <citation type="submission" date="2018-02" db="EMBL/GenBank/DDBJ databases">
        <title>Comparative genomes isolates from brazilian mangrove.</title>
        <authorList>
            <person name="Araujo J.E."/>
            <person name="Taketani R.G."/>
            <person name="Silva M.C.P."/>
            <person name="Loureco M.V."/>
            <person name="Andreote F.D."/>
        </authorList>
    </citation>
    <scope>NUCLEOTIDE SEQUENCE [LARGE SCALE GENOMIC DNA]</scope>
    <source>
        <strain evidence="2 3">Nap-Phe MGV</strain>
    </source>
</reference>
<dbReference type="EMBL" id="PUHZ01000010">
    <property type="protein sequence ID" value="PQO46176.1"/>
    <property type="molecule type" value="Genomic_DNA"/>
</dbReference>
<gene>
    <name evidence="2" type="ORF">C5Y93_09300</name>
</gene>
<feature type="transmembrane region" description="Helical" evidence="1">
    <location>
        <begin position="229"/>
        <end position="246"/>
    </location>
</feature>
<accession>A0A2S8GP02</accession>
<organism evidence="2 3">
    <name type="scientific">Blastopirellula marina</name>
    <dbReference type="NCBI Taxonomy" id="124"/>
    <lineage>
        <taxon>Bacteria</taxon>
        <taxon>Pseudomonadati</taxon>
        <taxon>Planctomycetota</taxon>
        <taxon>Planctomycetia</taxon>
        <taxon>Pirellulales</taxon>
        <taxon>Pirellulaceae</taxon>
        <taxon>Blastopirellula</taxon>
    </lineage>
</organism>
<evidence type="ECO:0000256" key="1">
    <source>
        <dbReference type="SAM" id="Phobius"/>
    </source>
</evidence>
<keyword evidence="1" id="KW-0472">Membrane</keyword>
<name>A0A2S8GP02_9BACT</name>
<proteinExistence type="predicted"/>
<evidence type="ECO:0000313" key="3">
    <source>
        <dbReference type="Proteomes" id="UP000237819"/>
    </source>
</evidence>
<evidence type="ECO:0000313" key="2">
    <source>
        <dbReference type="EMBL" id="PQO46176.1"/>
    </source>
</evidence>
<sequence length="264" mass="29224">MSETSEQPAQRTEDKLENEYVEGAEQQHSLRVRSYRLLGISLYLLVYIVLGWFFPLVTGLVGGVLGIWLVAGSGPYWLRMLVPAVILYPALGFQPLGAALGGLMLGWTLLFTFLVRQLAGWVWQSLVPRAQYTLWDMGALVLTCAVLLAYGRACVAAYQEGPGLEWMQHVLMTLYCSVCCAVIGFPLLIPPSRRTTDMWVRVCGILFAGIPLLMGVGSAFIYFDIQLPLVLWVVNFCFACLLSMVLSPMELGGLFAASAEEEQR</sequence>
<dbReference type="AlphaFoldDB" id="A0A2S8GP02"/>
<dbReference type="RefSeq" id="WP_105335147.1">
    <property type="nucleotide sequence ID" value="NZ_PUHZ01000010.1"/>
</dbReference>
<feature type="transmembrane region" description="Helical" evidence="1">
    <location>
        <begin position="170"/>
        <end position="190"/>
    </location>
</feature>
<feature type="transmembrane region" description="Helical" evidence="1">
    <location>
        <begin position="202"/>
        <end position="223"/>
    </location>
</feature>
<keyword evidence="1" id="KW-1133">Transmembrane helix</keyword>